<proteinExistence type="predicted"/>
<comment type="caution">
    <text evidence="3">The sequence shown here is derived from an EMBL/GenBank/DDBJ whole genome shotgun (WGS) entry which is preliminary data.</text>
</comment>
<dbReference type="SUPFAM" id="SSF50952">
    <property type="entry name" value="Soluble quinoprotein glucose dehydrogenase"/>
    <property type="match status" value="1"/>
</dbReference>
<dbReference type="Proteomes" id="UP000196655">
    <property type="component" value="Unassembled WGS sequence"/>
</dbReference>
<accession>A0A211YZA4</accession>
<dbReference type="OrthoDB" id="9770043at2"/>
<dbReference type="InterPro" id="IPR054539">
    <property type="entry name" value="Beta-prop_PDH"/>
</dbReference>
<protein>
    <recommendedName>
        <fullName evidence="2">Pyrroloquinoline quinone-dependent pyranose dehydrogenase beta-propeller domain-containing protein</fullName>
    </recommendedName>
</protein>
<evidence type="ECO:0000259" key="2">
    <source>
        <dbReference type="Pfam" id="PF22807"/>
    </source>
</evidence>
<sequence length="414" mass="44043">MRSAVAVSALLALSLLVASPFTAPPAAAQDVAPGTRFQVRPDALPKPYATDAVANQSETVARTDAMRPQVPKGMTATLFATGLSGPRQILVLPDRSILVSEPEAGRISRLVAPSPPARARAMPFLTGLDQPYGMTLRRDALVIADLDGLWRVPWAAGDAKAQAKPQRITPEGAFDGGNGHHSRNVIWDPASDRFFVSIGSRSNIAEEAAPRATIQVFAADGSGGRTYASGLRNPVGLALQPGTGRLYTVVNERDGLGNGLVPDYLTAVRENGFYGWPYSYLGQNPQPDLADKQPDLVKSAIVPDLLFESHSAPLDLVFYNGSMFPDWRGDALVTLHGSWNRADPIGYMVVRVPFRDGKPQGGYEALATGFRVNKGDGAAQVWGRPAGIAVLPDGSILVSDDEGGTLWRLAKAAD</sequence>
<dbReference type="InterPro" id="IPR011041">
    <property type="entry name" value="Quinoprot_gluc/sorb_DH_b-prop"/>
</dbReference>
<keyword evidence="1" id="KW-0732">Signal</keyword>
<dbReference type="AlphaFoldDB" id="A0A211YZA4"/>
<gene>
    <name evidence="3" type="ORF">BWR60_33495</name>
</gene>
<reference evidence="4" key="1">
    <citation type="submission" date="2017-05" db="EMBL/GenBank/DDBJ databases">
        <authorList>
            <person name="Macchi M."/>
            <person name="Festa S."/>
            <person name="Coppotelli B.M."/>
            <person name="Morelli I.S."/>
        </authorList>
    </citation>
    <scope>NUCLEOTIDE SEQUENCE [LARGE SCALE GENOMIC DNA]</scope>
    <source>
        <strain evidence="4">I</strain>
    </source>
</reference>
<keyword evidence="4" id="KW-1185">Reference proteome</keyword>
<feature type="chain" id="PRO_5012307045" description="Pyrroloquinoline quinone-dependent pyranose dehydrogenase beta-propeller domain-containing protein" evidence="1">
    <location>
        <begin position="29"/>
        <end position="414"/>
    </location>
</feature>
<dbReference type="PANTHER" id="PTHR33546">
    <property type="entry name" value="LARGE, MULTIFUNCTIONAL SECRETED PROTEIN-RELATED"/>
    <property type="match status" value="1"/>
</dbReference>
<feature type="signal peptide" evidence="1">
    <location>
        <begin position="1"/>
        <end position="28"/>
    </location>
</feature>
<organism evidence="3 4">
    <name type="scientific">Inquilinus limosus</name>
    <dbReference type="NCBI Taxonomy" id="171674"/>
    <lineage>
        <taxon>Bacteria</taxon>
        <taxon>Pseudomonadati</taxon>
        <taxon>Pseudomonadota</taxon>
        <taxon>Alphaproteobacteria</taxon>
        <taxon>Rhodospirillales</taxon>
        <taxon>Rhodospirillaceae</taxon>
        <taxon>Inquilinus</taxon>
    </lineage>
</organism>
<dbReference type="RefSeq" id="WP_088157251.1">
    <property type="nucleotide sequence ID" value="NZ_NHON01000135.1"/>
</dbReference>
<evidence type="ECO:0000313" key="3">
    <source>
        <dbReference type="EMBL" id="OWJ58311.1"/>
    </source>
</evidence>
<feature type="domain" description="Pyrroloquinoline quinone-dependent pyranose dehydrogenase beta-propeller" evidence="2">
    <location>
        <begin position="68"/>
        <end position="256"/>
    </location>
</feature>
<dbReference type="EMBL" id="NHON01000135">
    <property type="protein sequence ID" value="OWJ58311.1"/>
    <property type="molecule type" value="Genomic_DNA"/>
</dbReference>
<dbReference type="Pfam" id="PF22807">
    <property type="entry name" value="TrAA12"/>
    <property type="match status" value="2"/>
</dbReference>
<dbReference type="PANTHER" id="PTHR33546:SF1">
    <property type="entry name" value="LARGE, MULTIFUNCTIONAL SECRETED PROTEIN"/>
    <property type="match status" value="1"/>
</dbReference>
<feature type="domain" description="Pyrroloquinoline quinone-dependent pyranose dehydrogenase beta-propeller" evidence="2">
    <location>
        <begin position="300"/>
        <end position="410"/>
    </location>
</feature>
<dbReference type="InterPro" id="IPR011042">
    <property type="entry name" value="6-blade_b-propeller_TolB-like"/>
</dbReference>
<name>A0A211YZA4_9PROT</name>
<evidence type="ECO:0000256" key="1">
    <source>
        <dbReference type="SAM" id="SignalP"/>
    </source>
</evidence>
<dbReference type="Gene3D" id="2.120.10.30">
    <property type="entry name" value="TolB, C-terminal domain"/>
    <property type="match status" value="1"/>
</dbReference>
<evidence type="ECO:0000313" key="4">
    <source>
        <dbReference type="Proteomes" id="UP000196655"/>
    </source>
</evidence>